<dbReference type="OMA" id="WLYAPLR"/>
<proteinExistence type="predicted"/>
<dbReference type="KEGG" id="lak:106169500"/>
<gene>
    <name evidence="2" type="primary">LOC106169500</name>
</gene>
<reference evidence="2" key="1">
    <citation type="submission" date="2025-08" db="UniProtKB">
        <authorList>
            <consortium name="RefSeq"/>
        </authorList>
    </citation>
    <scope>IDENTIFICATION</scope>
    <source>
        <tissue evidence="2">Gonads</tissue>
    </source>
</reference>
<keyword evidence="1" id="KW-1185">Reference proteome</keyword>
<accession>A0A1S3J298</accession>
<dbReference type="PANTHER" id="PTHR34290:SF2">
    <property type="entry name" value="OS04G0668800 PROTEIN"/>
    <property type="match status" value="1"/>
</dbReference>
<evidence type="ECO:0000313" key="2">
    <source>
        <dbReference type="RefSeq" id="XP_013404416.1"/>
    </source>
</evidence>
<dbReference type="InterPro" id="IPR044691">
    <property type="entry name" value="DCC1_Trx"/>
</dbReference>
<dbReference type="GO" id="GO:0015035">
    <property type="term" value="F:protein-disulfide reductase activity"/>
    <property type="evidence" value="ECO:0007669"/>
    <property type="project" value="InterPro"/>
</dbReference>
<dbReference type="Pfam" id="PF04134">
    <property type="entry name" value="DCC1-like"/>
    <property type="match status" value="1"/>
</dbReference>
<name>A0A1S3J298_LINAN</name>
<dbReference type="InParanoid" id="A0A1S3J298"/>
<dbReference type="RefSeq" id="XP_013404416.1">
    <property type="nucleotide sequence ID" value="XM_013548962.1"/>
</dbReference>
<sequence>MYRYRQFLRIDLAVSAVKPSVKSKSVLTASLPKDSVVDNLKPLPSCVYSRRSVSSDGGFQSQTKYKVLYDGECPLCMKEIRFLQYMDKRRQNQLDMIDISSADYRPDDNGGISYETAMQEMHVIGPDNKVYTRVPAFQQMYGAVGLGWVTSFTKLPGMPRLMDIFYGWFAKNRLQWTGRQDCATGQCKVERRDKK</sequence>
<evidence type="ECO:0000313" key="1">
    <source>
        <dbReference type="Proteomes" id="UP000085678"/>
    </source>
</evidence>
<dbReference type="OrthoDB" id="441708at2759"/>
<protein>
    <submittedName>
        <fullName evidence="2">Uncharacterized protein At5g50100, chloroplastic isoform X1</fullName>
    </submittedName>
</protein>
<dbReference type="PANTHER" id="PTHR34290">
    <property type="entry name" value="SI:CH73-390P7.2"/>
    <property type="match status" value="1"/>
</dbReference>
<dbReference type="InterPro" id="IPR007263">
    <property type="entry name" value="DCC1-like"/>
</dbReference>
<organism evidence="1 2">
    <name type="scientific">Lingula anatina</name>
    <name type="common">Brachiopod</name>
    <name type="synonym">Lingula unguis</name>
    <dbReference type="NCBI Taxonomy" id="7574"/>
    <lineage>
        <taxon>Eukaryota</taxon>
        <taxon>Metazoa</taxon>
        <taxon>Spiralia</taxon>
        <taxon>Lophotrochozoa</taxon>
        <taxon>Brachiopoda</taxon>
        <taxon>Linguliformea</taxon>
        <taxon>Lingulata</taxon>
        <taxon>Lingulida</taxon>
        <taxon>Linguloidea</taxon>
        <taxon>Lingulidae</taxon>
        <taxon>Lingula</taxon>
    </lineage>
</organism>
<dbReference type="Proteomes" id="UP000085678">
    <property type="component" value="Unplaced"/>
</dbReference>
<dbReference type="GeneID" id="106169500"/>
<dbReference type="AlphaFoldDB" id="A0A1S3J298"/>